<dbReference type="GO" id="GO:0016746">
    <property type="term" value="F:acyltransferase activity"/>
    <property type="evidence" value="ECO:0007669"/>
    <property type="project" value="UniProtKB-KW"/>
</dbReference>
<dbReference type="InterPro" id="IPR050680">
    <property type="entry name" value="YpeA/RimI_acetyltransf"/>
</dbReference>
<accession>A0ABW8TWT2</accession>
<dbReference type="Gene3D" id="3.40.630.30">
    <property type="match status" value="2"/>
</dbReference>
<keyword evidence="5" id="KW-1185">Reference proteome</keyword>
<dbReference type="EMBL" id="JBJHZY010000007">
    <property type="protein sequence ID" value="MFL0270187.1"/>
    <property type="molecule type" value="Genomic_DNA"/>
</dbReference>
<dbReference type="EC" id="2.3.1.-" evidence="4"/>
<evidence type="ECO:0000256" key="1">
    <source>
        <dbReference type="ARBA" id="ARBA00022679"/>
    </source>
</evidence>
<feature type="domain" description="N-acetyltransferase" evidence="3">
    <location>
        <begin position="7"/>
        <end position="159"/>
    </location>
</feature>
<protein>
    <submittedName>
        <fullName evidence="4">GNAT family N-acetyltransferase</fullName>
        <ecNumber evidence="4">2.3.1.-</ecNumber>
    </submittedName>
</protein>
<gene>
    <name evidence="4" type="ORF">ACJDUH_19080</name>
</gene>
<keyword evidence="1 4" id="KW-0808">Transferase</keyword>
<keyword evidence="2 4" id="KW-0012">Acyltransferase</keyword>
<organism evidence="4 5">
    <name type="scientific">Candidatus Clostridium radicumherbarum</name>
    <dbReference type="NCBI Taxonomy" id="3381662"/>
    <lineage>
        <taxon>Bacteria</taxon>
        <taxon>Bacillati</taxon>
        <taxon>Bacillota</taxon>
        <taxon>Clostridia</taxon>
        <taxon>Eubacteriales</taxon>
        <taxon>Clostridiaceae</taxon>
        <taxon>Clostridium</taxon>
    </lineage>
</organism>
<proteinExistence type="predicted"/>
<dbReference type="SUPFAM" id="SSF55729">
    <property type="entry name" value="Acyl-CoA N-acyltransferases (Nat)"/>
    <property type="match status" value="1"/>
</dbReference>
<feature type="domain" description="N-acetyltransferase" evidence="3">
    <location>
        <begin position="158"/>
        <end position="289"/>
    </location>
</feature>
<dbReference type="InterPro" id="IPR016181">
    <property type="entry name" value="Acyl_CoA_acyltransferase"/>
</dbReference>
<dbReference type="InterPro" id="IPR000182">
    <property type="entry name" value="GNAT_dom"/>
</dbReference>
<dbReference type="Proteomes" id="UP001623661">
    <property type="component" value="Unassembled WGS sequence"/>
</dbReference>
<evidence type="ECO:0000313" key="4">
    <source>
        <dbReference type="EMBL" id="MFL0270187.1"/>
    </source>
</evidence>
<evidence type="ECO:0000313" key="5">
    <source>
        <dbReference type="Proteomes" id="UP001623661"/>
    </source>
</evidence>
<evidence type="ECO:0000259" key="3">
    <source>
        <dbReference type="PROSITE" id="PS51186"/>
    </source>
</evidence>
<dbReference type="PANTHER" id="PTHR43420">
    <property type="entry name" value="ACETYLTRANSFERASE"/>
    <property type="match status" value="1"/>
</dbReference>
<dbReference type="PROSITE" id="PS51186">
    <property type="entry name" value="GNAT"/>
    <property type="match status" value="2"/>
</dbReference>
<reference evidence="4 5" key="1">
    <citation type="submission" date="2024-11" db="EMBL/GenBank/DDBJ databases">
        <authorList>
            <person name="Heng Y.C."/>
            <person name="Lim A.C.H."/>
            <person name="Lee J.K.Y."/>
            <person name="Kittelmann S."/>
        </authorList>
    </citation>
    <scope>NUCLEOTIDE SEQUENCE [LARGE SCALE GENOMIC DNA]</scope>
    <source>
        <strain evidence="4 5">WILCCON 0202</strain>
    </source>
</reference>
<name>A0ABW8TWT2_9CLOT</name>
<dbReference type="RefSeq" id="WP_406766819.1">
    <property type="nucleotide sequence ID" value="NZ_JBJHZY010000007.1"/>
</dbReference>
<dbReference type="Pfam" id="PF00583">
    <property type="entry name" value="Acetyltransf_1"/>
    <property type="match status" value="2"/>
</dbReference>
<sequence>MRDEAICLKKYINEEDYKRINELKNLCGDGDINLKLELDYKLNIKKEFDRPLNDINEFLYYADDVLIGYLGICCFGGNTTEVTGMVHPNWRRKNIFSKLYKLALEECKRINAEKILLVCDNKSNSGLEFIKSLGVDYSFSEYCMILDNNNAIEEKTFINLRKALNSDGKEISRQNSLYFSSQVEKEVFPEEEEKYNSITYMIELQGRIIGKIRTDLNGNSALIYGFGILPDYRGQGYGREALNAALAMLKKQNIIVVGLEVAAENSRALNLYKSCGFVEENVMDYYKVK</sequence>
<evidence type="ECO:0000256" key="2">
    <source>
        <dbReference type="ARBA" id="ARBA00023315"/>
    </source>
</evidence>
<comment type="caution">
    <text evidence="4">The sequence shown here is derived from an EMBL/GenBank/DDBJ whole genome shotgun (WGS) entry which is preliminary data.</text>
</comment>
<dbReference type="CDD" id="cd04301">
    <property type="entry name" value="NAT_SF"/>
    <property type="match status" value="2"/>
</dbReference>